<accession>A0AAU9RL40</accession>
<keyword evidence="5" id="KW-0805">Transcription regulation</keyword>
<dbReference type="SUPFAM" id="SSF53335">
    <property type="entry name" value="S-adenosyl-L-methionine-dependent methyltransferases"/>
    <property type="match status" value="1"/>
</dbReference>
<evidence type="ECO:0000256" key="5">
    <source>
        <dbReference type="ARBA" id="ARBA00023015"/>
    </source>
</evidence>
<dbReference type="CDD" id="cd00315">
    <property type="entry name" value="Cyt_C5_DNA_methylase"/>
    <property type="match status" value="1"/>
</dbReference>
<dbReference type="CDD" id="cd10017">
    <property type="entry name" value="B3_DNA"/>
    <property type="match status" value="1"/>
</dbReference>
<proteinExistence type="inferred from homology"/>
<evidence type="ECO:0000256" key="7">
    <source>
        <dbReference type="ARBA" id="ARBA00023163"/>
    </source>
</evidence>
<dbReference type="GO" id="GO:0005634">
    <property type="term" value="C:nucleus"/>
    <property type="evidence" value="ECO:0007669"/>
    <property type="project" value="UniProtKB-SubCell"/>
</dbReference>
<dbReference type="SUPFAM" id="SSF101936">
    <property type="entry name" value="DNA-binding pseudobarrel domain"/>
    <property type="match status" value="2"/>
</dbReference>
<protein>
    <recommendedName>
        <fullName evidence="11">TF-B3 domain-containing protein</fullName>
    </recommendedName>
</protein>
<keyword evidence="8" id="KW-0539">Nucleus</keyword>
<dbReference type="PANTHER" id="PTHR46098:SF1">
    <property type="entry name" value="TRNA (CYTOSINE(38)-C(5))-METHYLTRANSFERASE"/>
    <property type="match status" value="1"/>
</dbReference>
<dbReference type="GO" id="GO:0032259">
    <property type="term" value="P:methylation"/>
    <property type="evidence" value="ECO:0007669"/>
    <property type="project" value="UniProtKB-KW"/>
</dbReference>
<gene>
    <name evidence="12" type="ORF">TAV2_LOCUS7361</name>
</gene>
<dbReference type="EMBL" id="OU466858">
    <property type="protein sequence ID" value="CAH2044419.1"/>
    <property type="molecule type" value="Genomic_DNA"/>
</dbReference>
<name>A0AAU9RL40_THLAR</name>
<dbReference type="Gene3D" id="3.40.50.150">
    <property type="entry name" value="Vaccinia Virus protein VP39"/>
    <property type="match status" value="1"/>
</dbReference>
<keyword evidence="7" id="KW-0804">Transcription</keyword>
<evidence type="ECO:0000256" key="8">
    <source>
        <dbReference type="ARBA" id="ARBA00023242"/>
    </source>
</evidence>
<evidence type="ECO:0000256" key="10">
    <source>
        <dbReference type="SAM" id="MobiDB-lite"/>
    </source>
</evidence>
<dbReference type="InterPro" id="IPR003340">
    <property type="entry name" value="B3_DNA-bd"/>
</dbReference>
<dbReference type="Pfam" id="PF00145">
    <property type="entry name" value="DNA_methylase"/>
    <property type="match status" value="1"/>
</dbReference>
<dbReference type="AlphaFoldDB" id="A0AAU9RL40"/>
<reference evidence="12 13" key="1">
    <citation type="submission" date="2022-03" db="EMBL/GenBank/DDBJ databases">
        <authorList>
            <person name="Nunn A."/>
            <person name="Chopra R."/>
            <person name="Nunn A."/>
            <person name="Contreras Garrido A."/>
        </authorList>
    </citation>
    <scope>NUCLEOTIDE SEQUENCE [LARGE SCALE GENOMIC DNA]</scope>
</reference>
<feature type="non-terminal residue" evidence="12">
    <location>
        <position position="731"/>
    </location>
</feature>
<organism evidence="12 13">
    <name type="scientific">Thlaspi arvense</name>
    <name type="common">Field penny-cress</name>
    <dbReference type="NCBI Taxonomy" id="13288"/>
    <lineage>
        <taxon>Eukaryota</taxon>
        <taxon>Viridiplantae</taxon>
        <taxon>Streptophyta</taxon>
        <taxon>Embryophyta</taxon>
        <taxon>Tracheophyta</taxon>
        <taxon>Spermatophyta</taxon>
        <taxon>Magnoliopsida</taxon>
        <taxon>eudicotyledons</taxon>
        <taxon>Gunneridae</taxon>
        <taxon>Pentapetalae</taxon>
        <taxon>rosids</taxon>
        <taxon>malvids</taxon>
        <taxon>Brassicales</taxon>
        <taxon>Brassicaceae</taxon>
        <taxon>Thlaspideae</taxon>
        <taxon>Thlaspi</taxon>
    </lineage>
</organism>
<dbReference type="GO" id="GO:0008168">
    <property type="term" value="F:methyltransferase activity"/>
    <property type="evidence" value="ECO:0007669"/>
    <property type="project" value="UniProtKB-KW"/>
</dbReference>
<dbReference type="InterPro" id="IPR001525">
    <property type="entry name" value="C5_MeTfrase"/>
</dbReference>
<feature type="region of interest" description="Disordered" evidence="10">
    <location>
        <begin position="580"/>
        <end position="600"/>
    </location>
</feature>
<feature type="domain" description="TF-B3" evidence="11">
    <location>
        <begin position="463"/>
        <end position="557"/>
    </location>
</feature>
<evidence type="ECO:0000259" key="11">
    <source>
        <dbReference type="PROSITE" id="PS50863"/>
    </source>
</evidence>
<keyword evidence="13" id="KW-1185">Reference proteome</keyword>
<keyword evidence="4 9" id="KW-0949">S-adenosyl-L-methionine</keyword>
<evidence type="ECO:0000256" key="3">
    <source>
        <dbReference type="ARBA" id="ARBA00022679"/>
    </source>
</evidence>
<feature type="compositionally biased region" description="Low complexity" evidence="10">
    <location>
        <begin position="589"/>
        <end position="600"/>
    </location>
</feature>
<evidence type="ECO:0000256" key="6">
    <source>
        <dbReference type="ARBA" id="ARBA00023125"/>
    </source>
</evidence>
<keyword evidence="6" id="KW-0238">DNA-binding</keyword>
<feature type="active site" evidence="9">
    <location>
        <position position="91"/>
    </location>
</feature>
<evidence type="ECO:0000256" key="2">
    <source>
        <dbReference type="ARBA" id="ARBA00022603"/>
    </source>
</evidence>
<evidence type="ECO:0000313" key="12">
    <source>
        <dbReference type="EMBL" id="CAH2044419.1"/>
    </source>
</evidence>
<evidence type="ECO:0000256" key="1">
    <source>
        <dbReference type="ARBA" id="ARBA00004123"/>
    </source>
</evidence>
<dbReference type="InterPro" id="IPR015300">
    <property type="entry name" value="DNA-bd_pseudobarrel_sf"/>
</dbReference>
<dbReference type="Pfam" id="PF02362">
    <property type="entry name" value="B3"/>
    <property type="match status" value="1"/>
</dbReference>
<evidence type="ECO:0000313" key="13">
    <source>
        <dbReference type="Proteomes" id="UP000836841"/>
    </source>
</evidence>
<dbReference type="InterPro" id="IPR050750">
    <property type="entry name" value="C5-MTase"/>
</dbReference>
<dbReference type="SMART" id="SM01019">
    <property type="entry name" value="B3"/>
    <property type="match status" value="2"/>
</dbReference>
<dbReference type="PANTHER" id="PTHR46098">
    <property type="entry name" value="TRNA (CYTOSINE(38)-C(5))-METHYLTRANSFERASE"/>
    <property type="match status" value="1"/>
</dbReference>
<dbReference type="InterPro" id="IPR029063">
    <property type="entry name" value="SAM-dependent_MTases_sf"/>
</dbReference>
<evidence type="ECO:0000256" key="9">
    <source>
        <dbReference type="PROSITE-ProRule" id="PRU01016"/>
    </source>
</evidence>
<dbReference type="Gene3D" id="3.90.120.10">
    <property type="entry name" value="DNA Methylase, subunit A, domain 2"/>
    <property type="match status" value="1"/>
</dbReference>
<evidence type="ECO:0000256" key="4">
    <source>
        <dbReference type="ARBA" id="ARBA00022691"/>
    </source>
</evidence>
<sequence>EKSSQQSMANTIDEKPWRVLEFYSGIGGMRYSLMASGVVAEVVEAFEINDVANDVYQHNFGHRPHQGNIQSLTAADLDRYKADAWLLSPPCQPYTRQGLQKHSGDARAYSFLKILELIPHTSKPPQMLFVENVVGFETSDTHTEMIDTLTKLDYVTQEFILSPLQFGVPYSRPRYFCLAKRKPVSFQSQHNNNKLLWSPGPLYGRDDEVEFGKSQAEEGLENLLQSCEPVEKYLDSTAQADGEPSGFDDSENGSKDCYGLEEDPVPDSVHQYLVPLSLIERWGNAMDIVYPDSKRCCCFTKSYYRYVKGTGSLLATVQPKIKGKESCLKEQRLRYFTPREVANFHSFPEDFEFPKQISLRQRYAVSYLEALLDIIRNAWKQFKCSSRGSSASVSIGFFSLLTADRSRFEAEEKTEKMPTNGIFGKLHEDVSKPSFWKSLPLGENWKSKSMLFTLMFPLLMPVLFVVVNCSDFFGFMKRIIPEEFVRSTPGAFEHRLVFSVRWGNSWQLWLQQDEKDLVMNEEDWDEFVDDNVLGPHDVLFFTHEDAMDLKVRIYKKDLQLMKEITSAPLKADPEAEMLNRKPQNPHQEAPASASDSASASASASTSVSANISANGARQGCTPVTNPERYLLDPKNPYFVKTLTKKIDVLYVSRQVIDKYDLKFGPHGSTMYYLVGKEKHEAVTKIYGRSPCFNAWASVCRKYNLKEGDSVVCELERSGGVVTAVRVHLVDE</sequence>
<dbReference type="Proteomes" id="UP000836841">
    <property type="component" value="Chromosome 2"/>
</dbReference>
<dbReference type="PRINTS" id="PR00105">
    <property type="entry name" value="C5METTRFRASE"/>
</dbReference>
<comment type="subcellular location">
    <subcellularLocation>
        <location evidence="1">Nucleus</location>
    </subcellularLocation>
</comment>
<keyword evidence="2 9" id="KW-0489">Methyltransferase</keyword>
<keyword evidence="3 9" id="KW-0808">Transferase</keyword>
<dbReference type="Gene3D" id="2.40.330.10">
    <property type="entry name" value="DNA-binding pseudobarrel domain"/>
    <property type="match status" value="2"/>
</dbReference>
<dbReference type="PROSITE" id="PS51679">
    <property type="entry name" value="SAM_MT_C5"/>
    <property type="match status" value="1"/>
</dbReference>
<dbReference type="PROSITE" id="PS50863">
    <property type="entry name" value="B3"/>
    <property type="match status" value="1"/>
</dbReference>
<comment type="similarity">
    <text evidence="9">Belongs to the class I-like SAM-binding methyltransferase superfamily. C5-methyltransferase family.</text>
</comment>
<dbReference type="GO" id="GO:0003677">
    <property type="term" value="F:DNA binding"/>
    <property type="evidence" value="ECO:0007669"/>
    <property type="project" value="UniProtKB-KW"/>
</dbReference>